<dbReference type="EMBL" id="AHZU02001157">
    <property type="protein sequence ID" value="KFG35628.1"/>
    <property type="molecule type" value="Genomic_DNA"/>
</dbReference>
<dbReference type="VEuPathDB" id="ToxoDB:TGDOM2_253360"/>
<evidence type="ECO:0000256" key="3">
    <source>
        <dbReference type="SAM" id="Phobius"/>
    </source>
</evidence>
<gene>
    <name evidence="5" type="ORF">TGDOM2_253360</name>
</gene>
<reference evidence="5 6" key="1">
    <citation type="submission" date="2014-02" db="EMBL/GenBank/DDBJ databases">
        <authorList>
            <person name="Sibley D."/>
            <person name="Venepally P."/>
            <person name="Karamycheva S."/>
            <person name="Hadjithomas M."/>
            <person name="Khan A."/>
            <person name="Brunk B."/>
            <person name="Roos D."/>
            <person name="Caler E."/>
            <person name="Lorenzi H."/>
        </authorList>
    </citation>
    <scope>NUCLEOTIDE SEQUENCE [LARGE SCALE GENOMIC DNA]</scope>
    <source>
        <strain evidence="5 6">GAB2-2007-GAL-DOM2</strain>
    </source>
</reference>
<evidence type="ECO:0000256" key="2">
    <source>
        <dbReference type="SAM" id="MobiDB-lite"/>
    </source>
</evidence>
<protein>
    <submittedName>
        <fullName evidence="5">Putative transmembrane protein</fullName>
    </submittedName>
</protein>
<dbReference type="InterPro" id="IPR000727">
    <property type="entry name" value="T_SNARE_dom"/>
</dbReference>
<dbReference type="SUPFAM" id="SSF58038">
    <property type="entry name" value="SNARE fusion complex"/>
    <property type="match status" value="1"/>
</dbReference>
<name>A0A086JU10_TOXGO</name>
<accession>A0A086JU10</accession>
<dbReference type="CDD" id="cd15841">
    <property type="entry name" value="SNARE_Qc"/>
    <property type="match status" value="1"/>
</dbReference>
<evidence type="ECO:0000313" key="5">
    <source>
        <dbReference type="EMBL" id="KFG35628.1"/>
    </source>
</evidence>
<evidence type="ECO:0000256" key="1">
    <source>
        <dbReference type="SAM" id="Coils"/>
    </source>
</evidence>
<keyword evidence="3 5" id="KW-0812">Transmembrane</keyword>
<comment type="caution">
    <text evidence="5">The sequence shown here is derived from an EMBL/GenBank/DDBJ whole genome shotgun (WGS) entry which is preliminary data.</text>
</comment>
<keyword evidence="3" id="KW-0472">Membrane</keyword>
<feature type="domain" description="T-SNARE coiled-coil homology" evidence="4">
    <location>
        <begin position="291"/>
        <end position="353"/>
    </location>
</feature>
<proteinExistence type="predicted"/>
<dbReference type="AlphaFoldDB" id="A0A086JU10"/>
<dbReference type="Proteomes" id="UP000028837">
    <property type="component" value="Unassembled WGS sequence"/>
</dbReference>
<dbReference type="PROSITE" id="PS50192">
    <property type="entry name" value="T_SNARE"/>
    <property type="match status" value="1"/>
</dbReference>
<keyword evidence="1" id="KW-0175">Coiled coil</keyword>
<feature type="region of interest" description="Disordered" evidence="2">
    <location>
        <begin position="1"/>
        <end position="54"/>
    </location>
</feature>
<dbReference type="Gene3D" id="1.20.5.110">
    <property type="match status" value="1"/>
</dbReference>
<dbReference type="OrthoDB" id="331502at2759"/>
<feature type="coiled-coil region" evidence="1">
    <location>
        <begin position="196"/>
        <end position="223"/>
    </location>
</feature>
<evidence type="ECO:0000313" key="6">
    <source>
        <dbReference type="Proteomes" id="UP000028837"/>
    </source>
</evidence>
<organism evidence="5 6">
    <name type="scientific">Toxoplasma gondii GAB2-2007-GAL-DOM2</name>
    <dbReference type="NCBI Taxonomy" id="1130820"/>
    <lineage>
        <taxon>Eukaryota</taxon>
        <taxon>Sar</taxon>
        <taxon>Alveolata</taxon>
        <taxon>Apicomplexa</taxon>
        <taxon>Conoidasida</taxon>
        <taxon>Coccidia</taxon>
        <taxon>Eucoccidiorida</taxon>
        <taxon>Eimeriorina</taxon>
        <taxon>Sarcocystidae</taxon>
        <taxon>Toxoplasma</taxon>
    </lineage>
</organism>
<keyword evidence="3" id="KW-1133">Transmembrane helix</keyword>
<feature type="transmembrane region" description="Helical" evidence="3">
    <location>
        <begin position="362"/>
        <end position="385"/>
    </location>
</feature>
<evidence type="ECO:0000259" key="4">
    <source>
        <dbReference type="PROSITE" id="PS50192"/>
    </source>
</evidence>
<sequence>MNVTKALGLSKVLPSEQDLPSLPKVDTKKKRKEARKPPALPHRPTQGGGSRASAKKSSWAFVWGGKETPVSELPAVCRDRDGNAAALSTELDELVALCQSIEAECLVTAPEECEEETDEFLAVKKRMEDTLKNTYMLIEERRTIRAAKGTTLETVRLGGEIDDNLSLLRDLFEEISAVYRQQFKQRKKKKLTDADLEERHADINRLMRAIEELRRESKRTAVAAGPRQNQRLRTLSEIASGTLGLSPGVSSEGPLSVWGEAVDEGVGAGEVGGPFVEEVSREDRETIRRWKERDEEFDKQVAEIGEAIDRIAHVAVQIGDKAEVHHELIQQVQTHTEQAAAEIQVLNAKVKGLLSKQSNATFFTRLLLIVILLFLVCFVLSIVYARYIKRA</sequence>